<dbReference type="PROSITE" id="PS00138">
    <property type="entry name" value="SUBTILASE_SER"/>
    <property type="match status" value="1"/>
</dbReference>
<dbReference type="SUPFAM" id="SSF52743">
    <property type="entry name" value="Subtilisin-like"/>
    <property type="match status" value="1"/>
</dbReference>
<dbReference type="GO" id="GO:0006508">
    <property type="term" value="P:proteolysis"/>
    <property type="evidence" value="ECO:0007669"/>
    <property type="project" value="UniProtKB-KW"/>
</dbReference>
<gene>
    <name evidence="9" type="ORF">EDD54_0902</name>
</gene>
<evidence type="ECO:0000256" key="1">
    <source>
        <dbReference type="ARBA" id="ARBA00011073"/>
    </source>
</evidence>
<dbReference type="InterPro" id="IPR022398">
    <property type="entry name" value="Peptidase_S8_His-AS"/>
</dbReference>
<comment type="caution">
    <text evidence="9">The sequence shown here is derived from an EMBL/GenBank/DDBJ whole genome shotgun (WGS) entry which is preliminary data.</text>
</comment>
<dbReference type="PANTHER" id="PTHR43806">
    <property type="entry name" value="PEPTIDASE S8"/>
    <property type="match status" value="1"/>
</dbReference>
<dbReference type="InterPro" id="IPR023827">
    <property type="entry name" value="Peptidase_S8_Asp-AS"/>
</dbReference>
<dbReference type="InterPro" id="IPR050131">
    <property type="entry name" value="Peptidase_S8_subtilisin-like"/>
</dbReference>
<feature type="signal peptide" evidence="7">
    <location>
        <begin position="1"/>
        <end position="22"/>
    </location>
</feature>
<dbReference type="InterPro" id="IPR015500">
    <property type="entry name" value="Peptidase_S8_subtilisin-rel"/>
</dbReference>
<dbReference type="InterPro" id="IPR036852">
    <property type="entry name" value="Peptidase_S8/S53_dom_sf"/>
</dbReference>
<evidence type="ECO:0000313" key="9">
    <source>
        <dbReference type="EMBL" id="TDP87017.1"/>
    </source>
</evidence>
<feature type="chain" id="PRO_5020424624" evidence="7">
    <location>
        <begin position="23"/>
        <end position="485"/>
    </location>
</feature>
<feature type="active site" description="Charge relay system" evidence="5">
    <location>
        <position position="418"/>
    </location>
</feature>
<evidence type="ECO:0000256" key="7">
    <source>
        <dbReference type="SAM" id="SignalP"/>
    </source>
</evidence>
<evidence type="ECO:0000256" key="6">
    <source>
        <dbReference type="RuleBase" id="RU003355"/>
    </source>
</evidence>
<evidence type="ECO:0000256" key="2">
    <source>
        <dbReference type="ARBA" id="ARBA00022670"/>
    </source>
</evidence>
<dbReference type="PROSITE" id="PS00136">
    <property type="entry name" value="SUBTILASE_ASP"/>
    <property type="match status" value="1"/>
</dbReference>
<protein>
    <submittedName>
        <fullName evidence="9">Subtilase family protein</fullName>
    </submittedName>
</protein>
<dbReference type="Pfam" id="PF00082">
    <property type="entry name" value="Peptidase_S8"/>
    <property type="match status" value="1"/>
</dbReference>
<dbReference type="EMBL" id="SNXY01000006">
    <property type="protein sequence ID" value="TDP87017.1"/>
    <property type="molecule type" value="Genomic_DNA"/>
</dbReference>
<dbReference type="RefSeq" id="WP_165644641.1">
    <property type="nucleotide sequence ID" value="NZ_BSPM01000008.1"/>
</dbReference>
<evidence type="ECO:0000313" key="10">
    <source>
        <dbReference type="Proteomes" id="UP000294547"/>
    </source>
</evidence>
<keyword evidence="4 5" id="KW-0720">Serine protease</keyword>
<feature type="active site" description="Charge relay system" evidence="5">
    <location>
        <position position="161"/>
    </location>
</feature>
<evidence type="ECO:0000256" key="4">
    <source>
        <dbReference type="ARBA" id="ARBA00022825"/>
    </source>
</evidence>
<name>A0A4R6RM03_9HYPH</name>
<dbReference type="InterPro" id="IPR023828">
    <property type="entry name" value="Peptidase_S8_Ser-AS"/>
</dbReference>
<organism evidence="9 10">
    <name type="scientific">Oharaeibacter diazotrophicus</name>
    <dbReference type="NCBI Taxonomy" id="1920512"/>
    <lineage>
        <taxon>Bacteria</taxon>
        <taxon>Pseudomonadati</taxon>
        <taxon>Pseudomonadota</taxon>
        <taxon>Alphaproteobacteria</taxon>
        <taxon>Hyphomicrobiales</taxon>
        <taxon>Pleomorphomonadaceae</taxon>
        <taxon>Oharaeibacter</taxon>
    </lineage>
</organism>
<comment type="similarity">
    <text evidence="1 5 6">Belongs to the peptidase S8 family.</text>
</comment>
<dbReference type="PROSITE" id="PS51892">
    <property type="entry name" value="SUBTILASE"/>
    <property type="match status" value="1"/>
</dbReference>
<dbReference type="InterPro" id="IPR000209">
    <property type="entry name" value="Peptidase_S8/S53_dom"/>
</dbReference>
<dbReference type="Gene3D" id="3.40.50.200">
    <property type="entry name" value="Peptidase S8/S53 domain"/>
    <property type="match status" value="1"/>
</dbReference>
<reference evidence="9 10" key="1">
    <citation type="submission" date="2019-03" db="EMBL/GenBank/DDBJ databases">
        <title>Genomic Encyclopedia of Type Strains, Phase IV (KMG-IV): sequencing the most valuable type-strain genomes for metagenomic binning, comparative biology and taxonomic classification.</title>
        <authorList>
            <person name="Goeker M."/>
        </authorList>
    </citation>
    <scope>NUCLEOTIDE SEQUENCE [LARGE SCALE GENOMIC DNA]</scope>
    <source>
        <strain evidence="9 10">DSM 102969</strain>
    </source>
</reference>
<feature type="active site" description="Charge relay system" evidence="5">
    <location>
        <position position="220"/>
    </location>
</feature>
<keyword evidence="7" id="KW-0732">Signal</keyword>
<feature type="domain" description="Peptidase S8/S53" evidence="8">
    <location>
        <begin position="153"/>
        <end position="435"/>
    </location>
</feature>
<sequence>MKFAFAALLAVSTAMSVSTASAQQVAVGSNFTPSVLALRSQALAEGTTRVIVEYDPSAGRAVGQSSDGTESYSAQGASIAASVFGAGASVKALDAVPMFAADANADQIASLAGDSRVVKIYPDRLAAPTLLQSLQLIKMNTTGGAYSMGATGAGRAVVVIDTGVDKTHEFLRGKVVSEACYSTTSAANQSTSLCPNGAKSSIAAGSGLDCNGAAIEGCGHGTHVAGIAAGKNTSLSRGEPQNGVAKDAAIVAIKVFSKFATSQCGSGATMPCALAYTSDQLAALERVYALRNGVANRKIDAVNMSLGGGGYDDYCDDSPLTPIIDKLRRAGIAVVIAAGNSSYINGVGAPGCIYAATTVSASSKKATGKPERIAYYSNIGPQTDIVAPGGDVQYPFGNSSGAILSSTGGTYKGFQGTSMAAPHVAGIFAAIRSRAACRTKSVGDIEYAMWQSGLKIQDYRSVSGYPQITRSRVDVPATIKALGCG</sequence>
<accession>A0A4R6RM03</accession>
<keyword evidence="10" id="KW-1185">Reference proteome</keyword>
<dbReference type="PRINTS" id="PR00723">
    <property type="entry name" value="SUBTILISIN"/>
</dbReference>
<dbReference type="Proteomes" id="UP000294547">
    <property type="component" value="Unassembled WGS sequence"/>
</dbReference>
<dbReference type="GO" id="GO:0004252">
    <property type="term" value="F:serine-type endopeptidase activity"/>
    <property type="evidence" value="ECO:0007669"/>
    <property type="project" value="UniProtKB-UniRule"/>
</dbReference>
<keyword evidence="2 5" id="KW-0645">Protease</keyword>
<proteinExistence type="inferred from homology"/>
<evidence type="ECO:0000256" key="3">
    <source>
        <dbReference type="ARBA" id="ARBA00022801"/>
    </source>
</evidence>
<evidence type="ECO:0000259" key="8">
    <source>
        <dbReference type="Pfam" id="PF00082"/>
    </source>
</evidence>
<dbReference type="AlphaFoldDB" id="A0A4R6RM03"/>
<dbReference type="PROSITE" id="PS00137">
    <property type="entry name" value="SUBTILASE_HIS"/>
    <property type="match status" value="1"/>
</dbReference>
<dbReference type="PANTHER" id="PTHR43806:SF11">
    <property type="entry name" value="CEREVISIN-RELATED"/>
    <property type="match status" value="1"/>
</dbReference>
<evidence type="ECO:0000256" key="5">
    <source>
        <dbReference type="PROSITE-ProRule" id="PRU01240"/>
    </source>
</evidence>
<keyword evidence="3 5" id="KW-0378">Hydrolase</keyword>